<dbReference type="GO" id="GO:0004180">
    <property type="term" value="F:carboxypeptidase activity"/>
    <property type="evidence" value="ECO:0007669"/>
    <property type="project" value="UniProtKB-KW"/>
</dbReference>
<dbReference type="GO" id="GO:0006508">
    <property type="term" value="P:proteolysis"/>
    <property type="evidence" value="ECO:0007669"/>
    <property type="project" value="UniProtKB-KW"/>
</dbReference>
<feature type="active site" description="Charge relay system" evidence="6">
    <location>
        <position position="272"/>
    </location>
</feature>
<name>A0A7G8PTI1_9FLAO</name>
<dbReference type="PANTHER" id="PTHR30237:SF2">
    <property type="entry name" value="MUREIN TETRAPEPTIDE CARBOXYPEPTIDASE"/>
    <property type="match status" value="1"/>
</dbReference>
<dbReference type="Pfam" id="PF02016">
    <property type="entry name" value="Peptidase_S66"/>
    <property type="match status" value="1"/>
</dbReference>
<dbReference type="Gene3D" id="3.50.30.60">
    <property type="entry name" value="LD-carboxypeptidase A C-terminal domain-like"/>
    <property type="match status" value="1"/>
</dbReference>
<dbReference type="AlphaFoldDB" id="A0A7G8PTI1"/>
<evidence type="ECO:0000256" key="3">
    <source>
        <dbReference type="ARBA" id="ARBA00022670"/>
    </source>
</evidence>
<evidence type="ECO:0000256" key="4">
    <source>
        <dbReference type="ARBA" id="ARBA00022801"/>
    </source>
</evidence>
<evidence type="ECO:0000313" key="9">
    <source>
        <dbReference type="EMBL" id="QNJ97647.1"/>
    </source>
</evidence>
<protein>
    <submittedName>
        <fullName evidence="9">Muramoyltetrapeptide carboxypeptidase</fullName>
    </submittedName>
</protein>
<gene>
    <name evidence="9" type="ORF">ALE3EI_1074</name>
</gene>
<evidence type="ECO:0000256" key="2">
    <source>
        <dbReference type="ARBA" id="ARBA00022645"/>
    </source>
</evidence>
<keyword evidence="10" id="KW-1185">Reference proteome</keyword>
<evidence type="ECO:0000256" key="5">
    <source>
        <dbReference type="ARBA" id="ARBA00022825"/>
    </source>
</evidence>
<proteinExistence type="inferred from homology"/>
<reference evidence="9 10" key="1">
    <citation type="submission" date="2020-04" db="EMBL/GenBank/DDBJ databases">
        <title>Genome sequence of Altibacter aquimarinus strain ALE3EI.</title>
        <authorList>
            <person name="Oh H.-M."/>
            <person name="Jang D."/>
        </authorList>
    </citation>
    <scope>NUCLEOTIDE SEQUENCE [LARGE SCALE GENOMIC DNA]</scope>
    <source>
        <strain evidence="9 10">ALE3EI</strain>
    </source>
</reference>
<evidence type="ECO:0000259" key="8">
    <source>
        <dbReference type="Pfam" id="PF17676"/>
    </source>
</evidence>
<keyword evidence="2 9" id="KW-0121">Carboxypeptidase</keyword>
<keyword evidence="5" id="KW-0720">Serine protease</keyword>
<dbReference type="CDD" id="cd07025">
    <property type="entry name" value="Peptidase_S66"/>
    <property type="match status" value="1"/>
</dbReference>
<dbReference type="PANTHER" id="PTHR30237">
    <property type="entry name" value="MURAMOYLTETRAPEPTIDE CARBOXYPEPTIDASE"/>
    <property type="match status" value="1"/>
</dbReference>
<evidence type="ECO:0000256" key="1">
    <source>
        <dbReference type="ARBA" id="ARBA00010233"/>
    </source>
</evidence>
<sequence length="298" mass="32540">MITPPLLNEGDTVAIVSTARKITKTEIAPLLDLLKSWGLNVVLGKSIDASDHQYAGDDALRASDLQQQLDDPNIKAIWCARGGYGTVRLIDALDFSVFKSAPKWIIGYSDVTVLHAHIHNFGIESLHANMAIDILTKSSDTRETVKEALFEGKYTIQYTSTLPQNRTGMANGQLVGGNLSLLSALLGSPSAISTKGKILFIEDLDEMLYHIDRMMINLKRNGLLKDIAGLIVGGMNDMRDNSIPFGKTPVQIIAEAVAQYHFPVCFGFPAGHIDDNRALIMGRKCSLEVGSNLVTLRF</sequence>
<dbReference type="InterPro" id="IPR027478">
    <property type="entry name" value="LdcA_N"/>
</dbReference>
<dbReference type="SUPFAM" id="SSF141986">
    <property type="entry name" value="LD-carboxypeptidase A C-terminal domain-like"/>
    <property type="match status" value="1"/>
</dbReference>
<dbReference type="RefSeq" id="WP_186991707.1">
    <property type="nucleotide sequence ID" value="NZ_CP052909.1"/>
</dbReference>
<dbReference type="PIRSF" id="PIRSF028757">
    <property type="entry name" value="LD-carboxypeptidase"/>
    <property type="match status" value="1"/>
</dbReference>
<dbReference type="KEGG" id="alti:ALE3EI_1074"/>
<accession>A0A7G8PTI1</accession>
<keyword evidence="4" id="KW-0378">Hydrolase</keyword>
<dbReference type="SUPFAM" id="SSF52317">
    <property type="entry name" value="Class I glutamine amidotransferase-like"/>
    <property type="match status" value="1"/>
</dbReference>
<evidence type="ECO:0000313" key="10">
    <source>
        <dbReference type="Proteomes" id="UP000515514"/>
    </source>
</evidence>
<dbReference type="InterPro" id="IPR003507">
    <property type="entry name" value="S66_fam"/>
</dbReference>
<keyword evidence="3" id="KW-0645">Protease</keyword>
<dbReference type="InterPro" id="IPR040449">
    <property type="entry name" value="Peptidase_S66_N"/>
</dbReference>
<dbReference type="Gene3D" id="3.40.50.10740">
    <property type="entry name" value="Class I glutamine amidotransferase-like"/>
    <property type="match status" value="1"/>
</dbReference>
<evidence type="ECO:0000256" key="6">
    <source>
        <dbReference type="PIRSR" id="PIRSR028757-1"/>
    </source>
</evidence>
<comment type="similarity">
    <text evidence="1">Belongs to the peptidase S66 family.</text>
</comment>
<dbReference type="InterPro" id="IPR040921">
    <property type="entry name" value="Peptidase_S66C"/>
</dbReference>
<dbReference type="InterPro" id="IPR029062">
    <property type="entry name" value="Class_I_gatase-like"/>
</dbReference>
<dbReference type="Proteomes" id="UP000515514">
    <property type="component" value="Chromosome"/>
</dbReference>
<dbReference type="Pfam" id="PF17676">
    <property type="entry name" value="Peptidase_S66C"/>
    <property type="match status" value="1"/>
</dbReference>
<feature type="domain" description="LD-carboxypeptidase N-terminal" evidence="7">
    <location>
        <begin position="13"/>
        <end position="128"/>
    </location>
</feature>
<dbReference type="EMBL" id="CP052909">
    <property type="protein sequence ID" value="QNJ97647.1"/>
    <property type="molecule type" value="Genomic_DNA"/>
</dbReference>
<organism evidence="9 10">
    <name type="scientific">Constantimarinum furrinae</name>
    <dbReference type="NCBI Taxonomy" id="2562285"/>
    <lineage>
        <taxon>Bacteria</taxon>
        <taxon>Pseudomonadati</taxon>
        <taxon>Bacteroidota</taxon>
        <taxon>Flavobacteriia</taxon>
        <taxon>Flavobacteriales</taxon>
        <taxon>Flavobacteriaceae</taxon>
        <taxon>Altibacter/Constantimarinum group</taxon>
        <taxon>Constantimarinum</taxon>
    </lineage>
</organism>
<dbReference type="GO" id="GO:0008236">
    <property type="term" value="F:serine-type peptidase activity"/>
    <property type="evidence" value="ECO:0007669"/>
    <property type="project" value="UniProtKB-KW"/>
</dbReference>
<feature type="domain" description="LD-carboxypeptidase C-terminal" evidence="8">
    <location>
        <begin position="171"/>
        <end position="287"/>
    </location>
</feature>
<feature type="active site" description="Nucleophile" evidence="6">
    <location>
        <position position="109"/>
    </location>
</feature>
<evidence type="ECO:0000259" key="7">
    <source>
        <dbReference type="Pfam" id="PF02016"/>
    </source>
</evidence>
<feature type="active site" description="Charge relay system" evidence="6">
    <location>
        <position position="202"/>
    </location>
</feature>
<dbReference type="InterPro" id="IPR027461">
    <property type="entry name" value="Carboxypeptidase_A_C_sf"/>
</dbReference>